<dbReference type="PANTHER" id="PTHR19879">
    <property type="entry name" value="TRANSCRIPTION INITIATION FACTOR TFIID"/>
    <property type="match status" value="1"/>
</dbReference>
<dbReference type="GeneID" id="81380341"/>
<keyword evidence="6" id="KW-1185">Reference proteome</keyword>
<evidence type="ECO:0000256" key="3">
    <source>
        <dbReference type="PROSITE-ProRule" id="PRU00221"/>
    </source>
</evidence>
<evidence type="ECO:0000313" key="5">
    <source>
        <dbReference type="EMBL" id="KAJ5240663.1"/>
    </source>
</evidence>
<dbReference type="SMART" id="SM00320">
    <property type="entry name" value="WD40"/>
    <property type="match status" value="7"/>
</dbReference>
<dbReference type="GO" id="GO:0016251">
    <property type="term" value="F:RNA polymerase II general transcription initiation factor activity"/>
    <property type="evidence" value="ECO:0007669"/>
    <property type="project" value="TreeGrafter"/>
</dbReference>
<dbReference type="InterPro" id="IPR011047">
    <property type="entry name" value="Quinoprotein_ADH-like_sf"/>
</dbReference>
<proteinExistence type="predicted"/>
<keyword evidence="1 3" id="KW-0853">WD repeat</keyword>
<dbReference type="SUPFAM" id="SSF50998">
    <property type="entry name" value="Quinoprotein alcohol dehydrogenase-like"/>
    <property type="match status" value="1"/>
</dbReference>
<evidence type="ECO:0000256" key="4">
    <source>
        <dbReference type="SAM" id="MobiDB-lite"/>
    </source>
</evidence>
<dbReference type="Proteomes" id="UP001147733">
    <property type="component" value="Unassembled WGS sequence"/>
</dbReference>
<evidence type="ECO:0000313" key="6">
    <source>
        <dbReference type="Proteomes" id="UP001147733"/>
    </source>
</evidence>
<evidence type="ECO:0000256" key="2">
    <source>
        <dbReference type="ARBA" id="ARBA00022737"/>
    </source>
</evidence>
<feature type="repeat" description="WD" evidence="3">
    <location>
        <begin position="586"/>
        <end position="627"/>
    </location>
</feature>
<name>A0A9W9PA36_PENCI</name>
<organism evidence="5 6">
    <name type="scientific">Penicillium citrinum</name>
    <dbReference type="NCBI Taxonomy" id="5077"/>
    <lineage>
        <taxon>Eukaryota</taxon>
        <taxon>Fungi</taxon>
        <taxon>Dikarya</taxon>
        <taxon>Ascomycota</taxon>
        <taxon>Pezizomycotina</taxon>
        <taxon>Eurotiomycetes</taxon>
        <taxon>Eurotiomycetidae</taxon>
        <taxon>Eurotiales</taxon>
        <taxon>Aspergillaceae</taxon>
        <taxon>Penicillium</taxon>
    </lineage>
</organism>
<evidence type="ECO:0000256" key="1">
    <source>
        <dbReference type="ARBA" id="ARBA00022574"/>
    </source>
</evidence>
<dbReference type="PROSITE" id="PS00678">
    <property type="entry name" value="WD_REPEATS_1"/>
    <property type="match status" value="1"/>
</dbReference>
<dbReference type="PROSITE" id="PS50294">
    <property type="entry name" value="WD_REPEATS_REGION"/>
    <property type="match status" value="1"/>
</dbReference>
<gene>
    <name evidence="5" type="ORF">N7469_002254</name>
</gene>
<reference evidence="5" key="2">
    <citation type="journal article" date="2023" name="IMA Fungus">
        <title>Comparative genomic study of the Penicillium genus elucidates a diverse pangenome and 15 lateral gene transfer events.</title>
        <authorList>
            <person name="Petersen C."/>
            <person name="Sorensen T."/>
            <person name="Nielsen M.R."/>
            <person name="Sondergaard T.E."/>
            <person name="Sorensen J.L."/>
            <person name="Fitzpatrick D.A."/>
            <person name="Frisvad J.C."/>
            <person name="Nielsen K.L."/>
        </authorList>
    </citation>
    <scope>NUCLEOTIDE SEQUENCE</scope>
    <source>
        <strain evidence="5">IBT 23319</strain>
    </source>
</reference>
<dbReference type="OrthoDB" id="4368804at2759"/>
<accession>A0A9W9PA36</accession>
<dbReference type="RefSeq" id="XP_056503668.1">
    <property type="nucleotide sequence ID" value="XM_056641174.1"/>
</dbReference>
<dbReference type="Pfam" id="PF00400">
    <property type="entry name" value="WD40"/>
    <property type="match status" value="3"/>
</dbReference>
<dbReference type="GO" id="GO:0005669">
    <property type="term" value="C:transcription factor TFIID complex"/>
    <property type="evidence" value="ECO:0007669"/>
    <property type="project" value="TreeGrafter"/>
</dbReference>
<reference evidence="5" key="1">
    <citation type="submission" date="2022-11" db="EMBL/GenBank/DDBJ databases">
        <authorList>
            <person name="Petersen C."/>
        </authorList>
    </citation>
    <scope>NUCLEOTIDE SEQUENCE</scope>
    <source>
        <strain evidence="5">IBT 23319</strain>
    </source>
</reference>
<dbReference type="EMBL" id="JAPQKT010000002">
    <property type="protein sequence ID" value="KAJ5240663.1"/>
    <property type="molecule type" value="Genomic_DNA"/>
</dbReference>
<protein>
    <submittedName>
        <fullName evidence="5">WD40 repeat-like protein</fullName>
    </submittedName>
</protein>
<keyword evidence="2" id="KW-0677">Repeat</keyword>
<comment type="caution">
    <text evidence="5">The sequence shown here is derived from an EMBL/GenBank/DDBJ whole genome shotgun (WGS) entry which is preliminary data.</text>
</comment>
<feature type="repeat" description="WD" evidence="3">
    <location>
        <begin position="390"/>
        <end position="422"/>
    </location>
</feature>
<feature type="repeat" description="WD" evidence="3">
    <location>
        <begin position="686"/>
        <end position="727"/>
    </location>
</feature>
<feature type="region of interest" description="Disordered" evidence="4">
    <location>
        <begin position="768"/>
        <end position="793"/>
    </location>
</feature>
<dbReference type="Gene3D" id="2.130.10.10">
    <property type="entry name" value="YVTN repeat-like/Quinoprotein amine dehydrogenase"/>
    <property type="match status" value="4"/>
</dbReference>
<dbReference type="InterPro" id="IPR001680">
    <property type="entry name" value="WD40_rpt"/>
</dbReference>
<dbReference type="InterPro" id="IPR015943">
    <property type="entry name" value="WD40/YVTN_repeat-like_dom_sf"/>
</dbReference>
<feature type="compositionally biased region" description="Basic and acidic residues" evidence="4">
    <location>
        <begin position="768"/>
        <end position="782"/>
    </location>
</feature>
<dbReference type="PROSITE" id="PS50082">
    <property type="entry name" value="WD_REPEATS_2"/>
    <property type="match status" value="4"/>
</dbReference>
<dbReference type="PANTHER" id="PTHR19879:SF1">
    <property type="entry name" value="CANNONBALL-RELATED"/>
    <property type="match status" value="1"/>
</dbReference>
<feature type="repeat" description="WD" evidence="3">
    <location>
        <begin position="531"/>
        <end position="565"/>
    </location>
</feature>
<dbReference type="GO" id="GO:0006367">
    <property type="term" value="P:transcription initiation at RNA polymerase II promoter"/>
    <property type="evidence" value="ECO:0007669"/>
    <property type="project" value="TreeGrafter"/>
</dbReference>
<dbReference type="InterPro" id="IPR019775">
    <property type="entry name" value="WD40_repeat_CS"/>
</dbReference>
<dbReference type="AlphaFoldDB" id="A0A9W9PA36"/>
<sequence length="793" mass="89289">MNKIKESPDDIFALYDRMMARIDQQNEQDKGGSTCSCWSSFNVGIDEILLFCGSFLIVRDGTIYMLHNTTREHLRKYFASSEDDIHFQMFSRSIAAMSKDLRYNMYSLNPGSESAHIGPMKDDALTSIKYPCEFWVAHLRERSEILADNGAVLGFLEVHFLHWLESLSLMHKVPSIFPAINDLLSKAESSSSENSKLASFLRDAKRFIMRHLTMITETPLQVYSSALSFSPAKSEVRKKFWEQRSIVQDRTFIGGFANQTDEWVMCLQTLDVGKRNYDVVFSPNDKLFATVSEIVYIWDAATGIRLQEFHIDGGCKTHIAFSADSETLTLASPNEVQVMDALTGACRETFKPDCSVDLIVCSPDGKLLVLAAGITIKIFDCSTWTLKHTLEEHTQPIVYMKFLSDSKIFASISSDKSLRLWNSSKWTCSHDFELLEIPTALYFSPNSQFIAFMFPCTAYVGNKQTGEGAEVKETRWMTLLIESGKWDDRLLAEYRPGCMAFAPEDKIIAFASADYNLLGIYDVLYNADVSTFSHGDLPDCMAFSNDSRTLVSVSSDGLAKIWEVSCEPQLIGDLDFDEEFEEPEFPDGHEGEVTASQISPKGKFLATGGVNSEVRIGDPVSKEMQRRLRVPGKTSHLAWSPDGNLLAAVAAFEFSPNGTEIVFTAEHGTTHLCDIGSADNARHFELKGYDAPISQFSFSNDGKTLATRAKFEGAQVWDLATRTCKATLVERNEDNEEVTCQRKGIEDVRRHLADLSRRWEAIDTEADERLERDPTHNLEEQGQKTLRARRLQR</sequence>